<feature type="domain" description="Mechanosensitive ion channel MscS" evidence="8">
    <location>
        <begin position="255"/>
        <end position="320"/>
    </location>
</feature>
<dbReference type="InterPro" id="IPR023408">
    <property type="entry name" value="MscS_beta-dom_sf"/>
</dbReference>
<feature type="domain" description="Mechanosensitive ion channel MscS C-terminal" evidence="9">
    <location>
        <begin position="329"/>
        <end position="412"/>
    </location>
</feature>
<dbReference type="SUPFAM" id="SSF50182">
    <property type="entry name" value="Sm-like ribonucleoproteins"/>
    <property type="match status" value="1"/>
</dbReference>
<keyword evidence="5 7" id="KW-1133">Transmembrane helix</keyword>
<feature type="transmembrane region" description="Helical" evidence="7">
    <location>
        <begin position="166"/>
        <end position="192"/>
    </location>
</feature>
<feature type="transmembrane region" description="Helical" evidence="7">
    <location>
        <begin position="213"/>
        <end position="231"/>
    </location>
</feature>
<comment type="caution">
    <text evidence="11">The sequence shown here is derived from an EMBL/GenBank/DDBJ whole genome shotgun (WGS) entry which is preliminary data.</text>
</comment>
<feature type="transmembrane region" description="Helical" evidence="7">
    <location>
        <begin position="237"/>
        <end position="266"/>
    </location>
</feature>
<dbReference type="PANTHER" id="PTHR30347">
    <property type="entry name" value="POTASSIUM CHANNEL RELATED"/>
    <property type="match status" value="1"/>
</dbReference>
<evidence type="ECO:0000256" key="1">
    <source>
        <dbReference type="ARBA" id="ARBA00004651"/>
    </source>
</evidence>
<evidence type="ECO:0000256" key="4">
    <source>
        <dbReference type="ARBA" id="ARBA00022692"/>
    </source>
</evidence>
<dbReference type="GO" id="GO:0008381">
    <property type="term" value="F:mechanosensitive monoatomic ion channel activity"/>
    <property type="evidence" value="ECO:0007669"/>
    <property type="project" value="UniProtKB-ARBA"/>
</dbReference>
<dbReference type="InterPro" id="IPR006685">
    <property type="entry name" value="MscS_channel_2nd"/>
</dbReference>
<dbReference type="InterPro" id="IPR010920">
    <property type="entry name" value="LSM_dom_sf"/>
</dbReference>
<dbReference type="Pfam" id="PF21082">
    <property type="entry name" value="MS_channel_3rd"/>
    <property type="match status" value="1"/>
</dbReference>
<comment type="similarity">
    <text evidence="2">Belongs to the MscS (TC 1.A.23) family.</text>
</comment>
<keyword evidence="4 7" id="KW-0812">Transmembrane</keyword>
<proteinExistence type="inferred from homology"/>
<dbReference type="Gene3D" id="2.30.30.60">
    <property type="match status" value="1"/>
</dbReference>
<evidence type="ECO:0000259" key="9">
    <source>
        <dbReference type="Pfam" id="PF21082"/>
    </source>
</evidence>
<gene>
    <name evidence="11" type="ORF">ENN98_02205</name>
</gene>
<dbReference type="Gene3D" id="1.10.287.1260">
    <property type="match status" value="1"/>
</dbReference>
<accession>A0A7C2X9C5</accession>
<organism evidence="11">
    <name type="scientific">Desulfurivibrio alkaliphilus</name>
    <dbReference type="NCBI Taxonomy" id="427923"/>
    <lineage>
        <taxon>Bacteria</taxon>
        <taxon>Pseudomonadati</taxon>
        <taxon>Thermodesulfobacteriota</taxon>
        <taxon>Desulfobulbia</taxon>
        <taxon>Desulfobulbales</taxon>
        <taxon>Desulfobulbaceae</taxon>
        <taxon>Desulfurivibrio</taxon>
    </lineage>
</organism>
<comment type="subcellular location">
    <subcellularLocation>
        <location evidence="1">Cell membrane</location>
        <topology evidence="1">Multi-pass membrane protein</topology>
    </subcellularLocation>
</comment>
<dbReference type="InterPro" id="IPR011014">
    <property type="entry name" value="MscS_channel_TM-2"/>
</dbReference>
<dbReference type="SUPFAM" id="SSF82689">
    <property type="entry name" value="Mechanosensitive channel protein MscS (YggB), C-terminal domain"/>
    <property type="match status" value="1"/>
</dbReference>
<evidence type="ECO:0000256" key="6">
    <source>
        <dbReference type="ARBA" id="ARBA00023136"/>
    </source>
</evidence>
<dbReference type="GO" id="GO:0005886">
    <property type="term" value="C:plasma membrane"/>
    <property type="evidence" value="ECO:0007669"/>
    <property type="project" value="UniProtKB-SubCell"/>
</dbReference>
<dbReference type="InterPro" id="IPR049142">
    <property type="entry name" value="MS_channel_1st"/>
</dbReference>
<sequence length="435" mass="47758">MDNIYRVAENIAQWGLLAANWWQLAVIIPALVASWAAQRGLKRWLEVHSPEGGEGFRHLALRSAMRIVWPLSLLFFVLVGREVLNILAYPHNLLDLAVPLLLSLALIRILLYMLRKSFAPGPGLKASENVIATGIWLVVGLHLVGWLPAIRTGLDALAIRVGQTKISLLSALELTLFIGLAIVVAVWLSGLIERQVLRVRYLSAAMQVGLAKFAKFFLITVALLMTLNLVGVDLTAFAVFGGALGVGLGFGLQRIASNFISGFILIMDRSVKPGDVITVGDKYGWVEELRARYIVVRNRDGVDTLIPNETLITTQVINWSFGDRNVRLKIPVQISYDDDPEQAMALMLEAAKTSPRVLADPAPVARLLEFADSGIALELRVWFGDPEQGSGAVISDINLSIWRLFKEAGITIPYPQRDLHLKSVPPEAAAPFGKN</sequence>
<keyword evidence="6 7" id="KW-0472">Membrane</keyword>
<evidence type="ECO:0000259" key="10">
    <source>
        <dbReference type="Pfam" id="PF21088"/>
    </source>
</evidence>
<dbReference type="Pfam" id="PF00924">
    <property type="entry name" value="MS_channel_2nd"/>
    <property type="match status" value="1"/>
</dbReference>
<dbReference type="Gene3D" id="3.30.70.100">
    <property type="match status" value="1"/>
</dbReference>
<evidence type="ECO:0000256" key="3">
    <source>
        <dbReference type="ARBA" id="ARBA00022475"/>
    </source>
</evidence>
<keyword evidence="3" id="KW-1003">Cell membrane</keyword>
<evidence type="ECO:0000256" key="5">
    <source>
        <dbReference type="ARBA" id="ARBA00022989"/>
    </source>
</evidence>
<protein>
    <submittedName>
        <fullName evidence="11">Mechanosensitive ion channel</fullName>
    </submittedName>
</protein>
<evidence type="ECO:0000256" key="7">
    <source>
        <dbReference type="SAM" id="Phobius"/>
    </source>
</evidence>
<dbReference type="InterPro" id="IPR052702">
    <property type="entry name" value="MscS-like_channel"/>
</dbReference>
<dbReference type="PANTHER" id="PTHR30347:SF1">
    <property type="entry name" value="MECHANOSENSITIVE CHANNEL MSCK"/>
    <property type="match status" value="1"/>
</dbReference>
<dbReference type="Pfam" id="PF21088">
    <property type="entry name" value="MS_channel_1st"/>
    <property type="match status" value="1"/>
</dbReference>
<dbReference type="InterPro" id="IPR011066">
    <property type="entry name" value="MscS_channel_C_sf"/>
</dbReference>
<feature type="transmembrane region" description="Helical" evidence="7">
    <location>
        <begin position="67"/>
        <end position="90"/>
    </location>
</feature>
<dbReference type="InterPro" id="IPR049278">
    <property type="entry name" value="MS_channel_C"/>
</dbReference>
<evidence type="ECO:0000259" key="8">
    <source>
        <dbReference type="Pfam" id="PF00924"/>
    </source>
</evidence>
<feature type="transmembrane region" description="Helical" evidence="7">
    <location>
        <begin position="20"/>
        <end position="37"/>
    </location>
</feature>
<evidence type="ECO:0000313" key="11">
    <source>
        <dbReference type="EMBL" id="HET97515.1"/>
    </source>
</evidence>
<evidence type="ECO:0000256" key="2">
    <source>
        <dbReference type="ARBA" id="ARBA00008017"/>
    </source>
</evidence>
<reference evidence="11" key="1">
    <citation type="journal article" date="2020" name="mSystems">
        <title>Genome- and Community-Level Interaction Insights into Carbon Utilization and Element Cycling Functions of Hydrothermarchaeota in Hydrothermal Sediment.</title>
        <authorList>
            <person name="Zhou Z."/>
            <person name="Liu Y."/>
            <person name="Xu W."/>
            <person name="Pan J."/>
            <person name="Luo Z.H."/>
            <person name="Li M."/>
        </authorList>
    </citation>
    <scope>NUCLEOTIDE SEQUENCE [LARGE SCALE GENOMIC DNA]</scope>
    <source>
        <strain evidence="11">SpSt-1224</strain>
    </source>
</reference>
<name>A0A7C2X9C5_9BACT</name>
<dbReference type="SUPFAM" id="SSF82861">
    <property type="entry name" value="Mechanosensitive channel protein MscS (YggB), transmembrane region"/>
    <property type="match status" value="1"/>
</dbReference>
<dbReference type="EMBL" id="DSDS01000049">
    <property type="protein sequence ID" value="HET97515.1"/>
    <property type="molecule type" value="Genomic_DNA"/>
</dbReference>
<feature type="transmembrane region" description="Helical" evidence="7">
    <location>
        <begin position="96"/>
        <end position="114"/>
    </location>
</feature>
<dbReference type="Proteomes" id="UP000885986">
    <property type="component" value="Unassembled WGS sequence"/>
</dbReference>
<feature type="domain" description="Mechanosensitive ion channel transmembrane helices 2/3" evidence="10">
    <location>
        <begin position="214"/>
        <end position="253"/>
    </location>
</feature>
<dbReference type="AlphaFoldDB" id="A0A7C2X9C5"/>
<feature type="transmembrane region" description="Helical" evidence="7">
    <location>
        <begin position="126"/>
        <end position="146"/>
    </location>
</feature>